<evidence type="ECO:0000256" key="5">
    <source>
        <dbReference type="ARBA" id="ARBA00023242"/>
    </source>
</evidence>
<dbReference type="InterPro" id="IPR052035">
    <property type="entry name" value="ZnF_BED_domain_contain"/>
</dbReference>
<keyword evidence="7" id="KW-1185">Reference proteome</keyword>
<feature type="compositionally biased region" description="Polar residues" evidence="6">
    <location>
        <begin position="1"/>
        <end position="14"/>
    </location>
</feature>
<dbReference type="WBParaSite" id="jg3236">
    <property type="protein sequence ID" value="jg3236"/>
    <property type="gene ID" value="jg3236"/>
</dbReference>
<keyword evidence="4" id="KW-0862">Zinc</keyword>
<evidence type="ECO:0000256" key="2">
    <source>
        <dbReference type="ARBA" id="ARBA00022723"/>
    </source>
</evidence>
<dbReference type="GO" id="GO:0008270">
    <property type="term" value="F:zinc ion binding"/>
    <property type="evidence" value="ECO:0007669"/>
    <property type="project" value="UniProtKB-KW"/>
</dbReference>
<accession>A0A915E7R6</accession>
<dbReference type="PANTHER" id="PTHR46481">
    <property type="entry name" value="ZINC FINGER BED DOMAIN-CONTAINING PROTEIN 4"/>
    <property type="match status" value="1"/>
</dbReference>
<evidence type="ECO:0000256" key="3">
    <source>
        <dbReference type="ARBA" id="ARBA00022771"/>
    </source>
</evidence>
<name>A0A915E7R6_9BILA</name>
<dbReference type="AlphaFoldDB" id="A0A915E7R6"/>
<evidence type="ECO:0000313" key="7">
    <source>
        <dbReference type="Proteomes" id="UP000887574"/>
    </source>
</evidence>
<evidence type="ECO:0000256" key="1">
    <source>
        <dbReference type="ARBA" id="ARBA00004123"/>
    </source>
</evidence>
<keyword evidence="5" id="KW-0539">Nucleus</keyword>
<dbReference type="PANTHER" id="PTHR46481:SF10">
    <property type="entry name" value="ZINC FINGER BED DOMAIN-CONTAINING PROTEIN 39"/>
    <property type="match status" value="1"/>
</dbReference>
<evidence type="ECO:0000313" key="8">
    <source>
        <dbReference type="WBParaSite" id="jg3236"/>
    </source>
</evidence>
<organism evidence="7 8">
    <name type="scientific">Ditylenchus dipsaci</name>
    <dbReference type="NCBI Taxonomy" id="166011"/>
    <lineage>
        <taxon>Eukaryota</taxon>
        <taxon>Metazoa</taxon>
        <taxon>Ecdysozoa</taxon>
        <taxon>Nematoda</taxon>
        <taxon>Chromadorea</taxon>
        <taxon>Rhabditida</taxon>
        <taxon>Tylenchina</taxon>
        <taxon>Tylenchomorpha</taxon>
        <taxon>Sphaerularioidea</taxon>
        <taxon>Anguinidae</taxon>
        <taxon>Anguininae</taxon>
        <taxon>Ditylenchus</taxon>
    </lineage>
</organism>
<comment type="subcellular location">
    <subcellularLocation>
        <location evidence="1">Nucleus</location>
    </subcellularLocation>
</comment>
<keyword evidence="3" id="KW-0863">Zinc-finger</keyword>
<keyword evidence="2" id="KW-0479">Metal-binding</keyword>
<evidence type="ECO:0000256" key="4">
    <source>
        <dbReference type="ARBA" id="ARBA00022833"/>
    </source>
</evidence>
<feature type="region of interest" description="Disordered" evidence="6">
    <location>
        <begin position="1"/>
        <end position="21"/>
    </location>
</feature>
<sequence>MSLLSDDSPNSGSKNSKKRMRDAVWQNFSEINDGEDIKMKCNECQQVVAKHKTSISSHWSYKHKDKMQPPRKISASSLDVSAEPTDRYKKIHAALSAVLSIPSMPMNIILHPLMRRLFHVMSPKFEVIRSRQFFVAQIYTAELICSFSLTCDVWTDSGLNNAYLGVTLHCTDSTATLRRICLGLQQLKGSHTGTLIRRETEKILSIYGLCTANAFKVVKYEEPQENTTRTTSFALNATLDQLLGELASENTNARKQKEIVQASAASRIRETMNRVLSASSQGWMR</sequence>
<protein>
    <submittedName>
        <fullName evidence="8">BED-type domain-containing protein</fullName>
    </submittedName>
</protein>
<reference evidence="8" key="1">
    <citation type="submission" date="2022-11" db="UniProtKB">
        <authorList>
            <consortium name="WormBaseParasite"/>
        </authorList>
    </citation>
    <scope>IDENTIFICATION</scope>
</reference>
<dbReference type="Proteomes" id="UP000887574">
    <property type="component" value="Unplaced"/>
</dbReference>
<dbReference type="GO" id="GO:0005634">
    <property type="term" value="C:nucleus"/>
    <property type="evidence" value="ECO:0007669"/>
    <property type="project" value="UniProtKB-SubCell"/>
</dbReference>
<proteinExistence type="predicted"/>
<evidence type="ECO:0000256" key="6">
    <source>
        <dbReference type="SAM" id="MobiDB-lite"/>
    </source>
</evidence>